<evidence type="ECO:0000256" key="3">
    <source>
        <dbReference type="ARBA" id="ARBA00012485"/>
    </source>
</evidence>
<proteinExistence type="predicted"/>
<dbReference type="PANTHER" id="PTHR11254">
    <property type="entry name" value="HECT DOMAIN UBIQUITIN-PROTEIN LIGASE"/>
    <property type="match status" value="1"/>
</dbReference>
<keyword evidence="4" id="KW-0808">Transferase</keyword>
<keyword evidence="9" id="KW-1185">Reference proteome</keyword>
<evidence type="ECO:0000313" key="8">
    <source>
        <dbReference type="EMBL" id="KAK8836124.1"/>
    </source>
</evidence>
<accession>A0ABR2GQE5</accession>
<dbReference type="EMBL" id="JAPFFF010000068">
    <property type="protein sequence ID" value="KAK8836124.1"/>
    <property type="molecule type" value="Genomic_DNA"/>
</dbReference>
<dbReference type="InterPro" id="IPR035983">
    <property type="entry name" value="Hect_E3_ubiquitin_ligase"/>
</dbReference>
<comment type="caution">
    <text evidence="8">The sequence shown here is derived from an EMBL/GenBank/DDBJ whole genome shotgun (WGS) entry which is preliminary data.</text>
</comment>
<reference evidence="8 9" key="1">
    <citation type="submission" date="2024-04" db="EMBL/GenBank/DDBJ databases">
        <title>Tritrichomonas musculus Genome.</title>
        <authorList>
            <person name="Alves-Ferreira E."/>
            <person name="Grigg M."/>
            <person name="Lorenzi H."/>
            <person name="Galac M."/>
        </authorList>
    </citation>
    <scope>NUCLEOTIDE SEQUENCE [LARGE SCALE GENOMIC DNA]</scope>
    <source>
        <strain evidence="8 9">EAF2021</strain>
    </source>
</reference>
<dbReference type="Gene3D" id="3.90.1750.10">
    <property type="entry name" value="Hect, E3 ligase catalytic domains"/>
    <property type="match status" value="1"/>
</dbReference>
<dbReference type="PANTHER" id="PTHR11254:SF440">
    <property type="entry name" value="E3 UBIQUITIN-PROTEIN LIGASE NEDD-4"/>
    <property type="match status" value="1"/>
</dbReference>
<dbReference type="SMART" id="SM00119">
    <property type="entry name" value="HECTc"/>
    <property type="match status" value="1"/>
</dbReference>
<gene>
    <name evidence="8" type="ORF">M9Y10_039937</name>
</gene>
<dbReference type="PROSITE" id="PS50237">
    <property type="entry name" value="HECT"/>
    <property type="match status" value="1"/>
</dbReference>
<evidence type="ECO:0000313" key="9">
    <source>
        <dbReference type="Proteomes" id="UP001470230"/>
    </source>
</evidence>
<protein>
    <recommendedName>
        <fullName evidence="3">HECT-type E3 ubiquitin transferase</fullName>
        <ecNumber evidence="3">2.3.2.26</ecNumber>
    </recommendedName>
</protein>
<organism evidence="8 9">
    <name type="scientific">Tritrichomonas musculus</name>
    <dbReference type="NCBI Taxonomy" id="1915356"/>
    <lineage>
        <taxon>Eukaryota</taxon>
        <taxon>Metamonada</taxon>
        <taxon>Parabasalia</taxon>
        <taxon>Tritrichomonadida</taxon>
        <taxon>Tritrichomonadidae</taxon>
        <taxon>Tritrichomonas</taxon>
    </lineage>
</organism>
<evidence type="ECO:0000259" key="7">
    <source>
        <dbReference type="PROSITE" id="PS50237"/>
    </source>
</evidence>
<feature type="active site" description="Glycyl thioester intermediate" evidence="6">
    <location>
        <position position="1578"/>
    </location>
</feature>
<dbReference type="Gene3D" id="3.30.2160.10">
    <property type="entry name" value="Hect, E3 ligase catalytic domain"/>
    <property type="match status" value="1"/>
</dbReference>
<evidence type="ECO:0000256" key="2">
    <source>
        <dbReference type="ARBA" id="ARBA00004906"/>
    </source>
</evidence>
<dbReference type="Proteomes" id="UP001470230">
    <property type="component" value="Unassembled WGS sequence"/>
</dbReference>
<dbReference type="Gene3D" id="3.30.2410.10">
    <property type="entry name" value="Hect, E3 ligase catalytic domain"/>
    <property type="match status" value="1"/>
</dbReference>
<evidence type="ECO:0000256" key="4">
    <source>
        <dbReference type="ARBA" id="ARBA00022679"/>
    </source>
</evidence>
<evidence type="ECO:0000256" key="6">
    <source>
        <dbReference type="PROSITE-ProRule" id="PRU00104"/>
    </source>
</evidence>
<dbReference type="SUPFAM" id="SSF56204">
    <property type="entry name" value="Hect, E3 ligase catalytic domain"/>
    <property type="match status" value="1"/>
</dbReference>
<evidence type="ECO:0000256" key="5">
    <source>
        <dbReference type="ARBA" id="ARBA00022786"/>
    </source>
</evidence>
<dbReference type="Pfam" id="PF00632">
    <property type="entry name" value="HECT"/>
    <property type="match status" value="1"/>
</dbReference>
<feature type="domain" description="HECT" evidence="7">
    <location>
        <begin position="1280"/>
        <end position="1610"/>
    </location>
</feature>
<comment type="pathway">
    <text evidence="2">Protein modification; protein ubiquitination.</text>
</comment>
<name>A0ABR2GQE5_9EUKA</name>
<sequence>MNQIQINNPSLVDAIRQEYFDVIHPNESISKLIFDYKGKVENFLQKICDVLNAKLQADILNEIVYDTSSIFSIYPKYSLPHLSVFLQSCKSSSNFIIVTASIISELTMAKHNVNDVMINSFVDESLNAILLQIQKNTIEISLFGHSISQQYQNTLIINLLISSKLTNKLCSFFLCHVLPAYLFSNDIKIHFLLQKMIDSSLVDISIDGHQVSCELSQMISSKDIDCTSDLNEKTLSFLSCVMFFAKNRWEKDIKGLDAKTVLPFLAIMTIYLRCDRRFSNFSNKKFQAMILSGIELLENDSPDLLKTSIDLILLFLDFIWQNQVISYDQYTKIISILAEKFFKKQFTYDINSVLPYLFKNSFYYYSIFNKYGMDLIDVLVKNGSGIGYLKTRKLNMSIFREEKMIRYLMDLNSLNESKTIMQSFHFLNCCCNFTPITDFSKRISFLEPFLNEKINQKCWDDVILIGNFIKKNDCRIKQNSDQSYPNHVLNILFDKDIQNLNRDELLSCILYETSIKKTNLYIDMLLKEMMQDPYIRCGYLGYLIYINSGDYIHCSTLLHKLSEQYEKYKEDFVNAAQRQFYLHKEYNILYIKENYKLHHVSFPPIEDRIITDIFRKINSKPVNNQEFICLFNIARAFPFLFYHNPQQAFKSVLPAFDYISLIYSDLENGNRDTFIKNTISAMSFLFAIMQFPYILDNFLQWFLPNITIFSNSQIFGFILLLSFFTQGNESKIVLGYILKYKFLEKIEIILEKEHQDSEFNRKFMLAINSFITNVFQIMMNTSKYEIIHIEELMKKDYPISYMNAPSLKYNILHFFITIIKKYLTDNDQFLDFLGHRNEFCLSYTCNESINQPSFDRIKYFVEKMNRNSEEFNIVKNAPQFHDFYTIKMIRYLVMEPQFVYNWFLYGQNVPIKKEHARMINDTYNVLKKMHKDAQKDKSNSENADCEQLNMILYFKPQLDTLFKLVIFLSSHQKNDEILEILLHKITENCEFSICFTDYLFKYFAKLSTNNAEINLDSMHELINLFKYLLTMNEYKNEIRDFLKCNLINLALSPKWRNDLNLLQKVLEVLINYNSEFPDRIVILIKLILTENNGKLGSIINIYHKLNQEQKEKLHGTILKIFDKILFKNDVKTVIDYCDKLPMLIEDKLKSFTRFLNKNASYFRNKDNLDKNAIKFLFSSFDLLALHYTTKNNNDETELSNDFFNIYDKYNDLFNKIIKNHPRKMKEYNFLNNNPGLISFNVRFNIFNEMADNLKTDDEIELDIDRNNILESSYLALNGIEPEILTKNIRIQYYNERGLDLGGPLRDWFTNISLEIFNPNFALFSCYGQDKKYQPNKQSFVNEDHLAFFDFAGKIVARALIERVPINVNFTTSFWKQILNYEPNLNDLKEIDLELYNSLQSLINNDVDSLCLSFTSDEDEFGSYLSIPLKENGSKIDVTNENKNEYIRLLSNYVLRDSIRDQVNAFCEGFYSFPLLSEIRIFTPNELNMLIGGTISIDVNDLKNNVEYELPYTADTHVVKLFFDVISKWNNEKLSKLLIFITGSSRLPVNGFKGFCDMNGPIVIAPGGDKKLLPQAHTCFNRIDIPEYETKEELNEKLSIAIENCNSFEII</sequence>
<dbReference type="InterPro" id="IPR050409">
    <property type="entry name" value="E3_ubiq-protein_ligase"/>
</dbReference>
<evidence type="ECO:0000256" key="1">
    <source>
        <dbReference type="ARBA" id="ARBA00000885"/>
    </source>
</evidence>
<dbReference type="CDD" id="cd00078">
    <property type="entry name" value="HECTc"/>
    <property type="match status" value="1"/>
</dbReference>
<keyword evidence="5 6" id="KW-0833">Ubl conjugation pathway</keyword>
<comment type="catalytic activity">
    <reaction evidence="1">
        <text>S-ubiquitinyl-[E2 ubiquitin-conjugating enzyme]-L-cysteine + [acceptor protein]-L-lysine = [E2 ubiquitin-conjugating enzyme]-L-cysteine + N(6)-ubiquitinyl-[acceptor protein]-L-lysine.</text>
        <dbReference type="EC" id="2.3.2.26"/>
    </reaction>
</comment>
<dbReference type="EC" id="2.3.2.26" evidence="3"/>
<dbReference type="InterPro" id="IPR000569">
    <property type="entry name" value="HECT_dom"/>
</dbReference>